<dbReference type="Proteomes" id="UP001642409">
    <property type="component" value="Unassembled WGS sequence"/>
</dbReference>
<dbReference type="InterPro" id="IPR000164">
    <property type="entry name" value="Histone_H3/CENP-A"/>
</dbReference>
<dbReference type="GO" id="GO:0046982">
    <property type="term" value="F:protein heterodimerization activity"/>
    <property type="evidence" value="ECO:0007669"/>
    <property type="project" value="InterPro"/>
</dbReference>
<gene>
    <name evidence="4" type="ORF">HINF_LOCUS32499</name>
    <name evidence="3" type="ORF">HINF_LOCUS53366</name>
</gene>
<dbReference type="Gene3D" id="1.10.20.10">
    <property type="entry name" value="Histone, subunit A"/>
    <property type="match status" value="1"/>
</dbReference>
<evidence type="ECO:0000313" key="4">
    <source>
        <dbReference type="EMBL" id="CAL6029622.1"/>
    </source>
</evidence>
<protein>
    <submittedName>
        <fullName evidence="3">Histone H3</fullName>
    </submittedName>
    <submittedName>
        <fullName evidence="4">Histone_H3</fullName>
    </submittedName>
</protein>
<dbReference type="InterPro" id="IPR009072">
    <property type="entry name" value="Histone-fold"/>
</dbReference>
<reference evidence="4 5" key="2">
    <citation type="submission" date="2024-07" db="EMBL/GenBank/DDBJ databases">
        <authorList>
            <person name="Akdeniz Z."/>
        </authorList>
    </citation>
    <scope>NUCLEOTIDE SEQUENCE [LARGE SCALE GENOMIC DNA]</scope>
</reference>
<dbReference type="EMBL" id="CATOUU010000994">
    <property type="protein sequence ID" value="CAI9965721.1"/>
    <property type="molecule type" value="Genomic_DNA"/>
</dbReference>
<dbReference type="GO" id="GO:0000786">
    <property type="term" value="C:nucleosome"/>
    <property type="evidence" value="ECO:0007669"/>
    <property type="project" value="InterPro"/>
</dbReference>
<accession>A0AA86R2C7</accession>
<evidence type="ECO:0000313" key="5">
    <source>
        <dbReference type="Proteomes" id="UP001642409"/>
    </source>
</evidence>
<evidence type="ECO:0000313" key="3">
    <source>
        <dbReference type="EMBL" id="CAI9965721.1"/>
    </source>
</evidence>
<dbReference type="Pfam" id="PF00125">
    <property type="entry name" value="Histone"/>
    <property type="match status" value="1"/>
</dbReference>
<sequence length="126" mass="14986">MLIKLSTQQRNGMRGPRKSIFTRKIVRRSQAQRKRHVIETKLLQRQTSYAIPKSSFVQLVRLLSTRFGPDFRFQSLALEILQEAAEHFLIQMFVDAVLLAEHAKRVTVFDRDVNLWLRLMRFKWAM</sequence>
<dbReference type="SUPFAM" id="SSF47113">
    <property type="entry name" value="Histone-fold"/>
    <property type="match status" value="1"/>
</dbReference>
<feature type="domain" description="Core Histone H2A/H2B/H3" evidence="2">
    <location>
        <begin position="39"/>
        <end position="119"/>
    </location>
</feature>
<dbReference type="PANTHER" id="PTHR11426">
    <property type="entry name" value="HISTONE H3"/>
    <property type="match status" value="1"/>
</dbReference>
<dbReference type="SMART" id="SM00428">
    <property type="entry name" value="H3"/>
    <property type="match status" value="1"/>
</dbReference>
<dbReference type="EMBL" id="CAXDID020000111">
    <property type="protein sequence ID" value="CAL6029622.1"/>
    <property type="molecule type" value="Genomic_DNA"/>
</dbReference>
<dbReference type="GO" id="GO:0030527">
    <property type="term" value="F:structural constituent of chromatin"/>
    <property type="evidence" value="ECO:0007669"/>
    <property type="project" value="InterPro"/>
</dbReference>
<reference evidence="3" key="1">
    <citation type="submission" date="2023-06" db="EMBL/GenBank/DDBJ databases">
        <authorList>
            <person name="Kurt Z."/>
        </authorList>
    </citation>
    <scope>NUCLEOTIDE SEQUENCE</scope>
</reference>
<keyword evidence="5" id="KW-1185">Reference proteome</keyword>
<dbReference type="GO" id="GO:0003677">
    <property type="term" value="F:DNA binding"/>
    <property type="evidence" value="ECO:0007669"/>
    <property type="project" value="InterPro"/>
</dbReference>
<name>A0AA86R2C7_9EUKA</name>
<evidence type="ECO:0000259" key="2">
    <source>
        <dbReference type="Pfam" id="PF00125"/>
    </source>
</evidence>
<comment type="caution">
    <text evidence="3">The sequence shown here is derived from an EMBL/GenBank/DDBJ whole genome shotgun (WGS) entry which is preliminary data.</text>
</comment>
<comment type="similarity">
    <text evidence="1">Belongs to the histone H3 family.</text>
</comment>
<dbReference type="AlphaFoldDB" id="A0AA86R2C7"/>
<proteinExistence type="inferred from homology"/>
<dbReference type="InterPro" id="IPR007125">
    <property type="entry name" value="H2A/H2B/H3"/>
</dbReference>
<organism evidence="3">
    <name type="scientific">Hexamita inflata</name>
    <dbReference type="NCBI Taxonomy" id="28002"/>
    <lineage>
        <taxon>Eukaryota</taxon>
        <taxon>Metamonada</taxon>
        <taxon>Diplomonadida</taxon>
        <taxon>Hexamitidae</taxon>
        <taxon>Hexamitinae</taxon>
        <taxon>Hexamita</taxon>
    </lineage>
</organism>
<evidence type="ECO:0000256" key="1">
    <source>
        <dbReference type="ARBA" id="ARBA00010343"/>
    </source>
</evidence>